<gene>
    <name evidence="2" type="ORF">JIN81_04280</name>
</gene>
<dbReference type="RefSeq" id="WP_200276788.1">
    <property type="nucleotide sequence ID" value="NZ_JAENII010000002.1"/>
</dbReference>
<protein>
    <submittedName>
        <fullName evidence="2">Uncharacterized protein</fullName>
    </submittedName>
</protein>
<feature type="signal peptide" evidence="1">
    <location>
        <begin position="1"/>
        <end position="19"/>
    </location>
</feature>
<dbReference type="AlphaFoldDB" id="A0A934R938"/>
<organism evidence="2 3">
    <name type="scientific">Haloferula rosea</name>
    <dbReference type="NCBI Taxonomy" id="490093"/>
    <lineage>
        <taxon>Bacteria</taxon>
        <taxon>Pseudomonadati</taxon>
        <taxon>Verrucomicrobiota</taxon>
        <taxon>Verrucomicrobiia</taxon>
        <taxon>Verrucomicrobiales</taxon>
        <taxon>Verrucomicrobiaceae</taxon>
        <taxon>Haloferula</taxon>
    </lineage>
</organism>
<dbReference type="Proteomes" id="UP000658278">
    <property type="component" value="Unassembled WGS sequence"/>
</dbReference>
<dbReference type="EMBL" id="JAENII010000002">
    <property type="protein sequence ID" value="MBK1826223.1"/>
    <property type="molecule type" value="Genomic_DNA"/>
</dbReference>
<accession>A0A934R938</accession>
<feature type="chain" id="PRO_5036967712" evidence="1">
    <location>
        <begin position="20"/>
        <end position="304"/>
    </location>
</feature>
<proteinExistence type="predicted"/>
<evidence type="ECO:0000256" key="1">
    <source>
        <dbReference type="SAM" id="SignalP"/>
    </source>
</evidence>
<comment type="caution">
    <text evidence="2">The sequence shown here is derived from an EMBL/GenBank/DDBJ whole genome shotgun (WGS) entry which is preliminary data.</text>
</comment>
<keyword evidence="3" id="KW-1185">Reference proteome</keyword>
<name>A0A934R938_9BACT</name>
<keyword evidence="1" id="KW-0732">Signal</keyword>
<evidence type="ECO:0000313" key="2">
    <source>
        <dbReference type="EMBL" id="MBK1826223.1"/>
    </source>
</evidence>
<evidence type="ECO:0000313" key="3">
    <source>
        <dbReference type="Proteomes" id="UP000658278"/>
    </source>
</evidence>
<reference evidence="2" key="1">
    <citation type="submission" date="2021-01" db="EMBL/GenBank/DDBJ databases">
        <title>Modified the classification status of verrucomicrobia.</title>
        <authorList>
            <person name="Feng X."/>
        </authorList>
    </citation>
    <scope>NUCLEOTIDE SEQUENCE</scope>
    <source>
        <strain evidence="2">KCTC 22201</strain>
    </source>
</reference>
<sequence length="304" mass="31791">MKALPLVLSCLGLTPCLRADLYVSNFTTIHGSSSATGVWRNHTTSTDLSLSVEISQSGGAIQAADGSSTASIINPSGTEIYNLWEDVPEVFPFLAGIDVFEPNFVGDYINIETQEGATTTVTMDLGALVTNPIISLTDVEYRTTLTFPSALTALAGTSNLEIAGATLSSDGTLAAGEPPPPNEIFGREAAGSIQLTGTYSTIVFTVAVGPGDATVGPNDRTGYVIATETEPQPLPSMPELQIQRLGNQIMLMWDVGDFDSIEMSGTGLSGWTAIPGLDPGAVGSWSGDLSTLGDVRFFRGVYTP</sequence>